<evidence type="ECO:0000259" key="4">
    <source>
        <dbReference type="Pfam" id="PF14905"/>
    </source>
</evidence>
<dbReference type="Pfam" id="PF13620">
    <property type="entry name" value="CarboxypepD_reg"/>
    <property type="match status" value="1"/>
</dbReference>
<keyword evidence="3" id="KW-0998">Cell outer membrane</keyword>
<reference evidence="5 6" key="1">
    <citation type="submission" date="2022-03" db="EMBL/GenBank/DDBJ databases">
        <title>Parabacteroides sp. nov. isolated from swine feces.</title>
        <authorList>
            <person name="Bak J.E."/>
        </authorList>
    </citation>
    <scope>NUCLEOTIDE SEQUENCE [LARGE SCALE GENOMIC DNA]</scope>
    <source>
        <strain evidence="5 6">AGMB00274</strain>
    </source>
</reference>
<evidence type="ECO:0000313" key="6">
    <source>
        <dbReference type="Proteomes" id="UP001165444"/>
    </source>
</evidence>
<dbReference type="Pfam" id="PF14905">
    <property type="entry name" value="OMP_b-brl_3"/>
    <property type="match status" value="1"/>
</dbReference>
<dbReference type="InterPro" id="IPR008969">
    <property type="entry name" value="CarboxyPept-like_regulatory"/>
</dbReference>
<comment type="caution">
    <text evidence="5">The sequence shown here is derived from an EMBL/GenBank/DDBJ whole genome shotgun (WGS) entry which is preliminary data.</text>
</comment>
<sequence length="765" mass="87545">MTKYTKQIGMIISLMTCTSLPLIAQEVKGRVMDEAKQPVEAATVIMQTPDSIFIDAVITDSLGYFTFPKEPTCYRLVFQHLLFKTFEKESCGPDAGIITLQGQDYTLNEVVVSGERPLVKADKGTLVYNAQVLSERTTARNAYESLLRLPGIVEQNEDLLLTGAKDMNILINGKPSSMNQDQLITLLKSTPASQVKQIEVMYNAPAKYRVRGAAVNIVLANEKSPDPFWKGEVSENYQQLVHANGSGNINLSYAGKKLSADINYSAGYEHSDSKMQIDSHHTLPDKVYSIQQLNETEAKHGQHNVRFGLDYQISEGNSLHSAYTGSFKTHGRTTTRSKGNYSDSESFRTSQEQMHNVNIDYTAVFGLNVGLDYTHFNSPSTQDFTNDLNTEKQHFLVDEKQTIDRWNVYAGQNHELPRGWGLNYGINFTFAQEKSGQLYHLDAGTDLSVSNTDTHMREETYNFYAGTDKSFNDQLTMSLSLAGEYYRLMDYQQWAIYPTFQLSYQPSYKHIFQLGFSSDKTYPSYWEMQDITSYINGYMKLKGNLYLRPSTDYTASFTYIFKGKYIANAYYSYVKDFFSQLPYQSPDELALVYQSINLDYQQSVGLSLIIPFSVGKWWTVQCMFDGSYNQDVCDKYYNISLNRNNWRGIVQMNNTFRLSSRPSLQLEYNLLYVSPTLQGIYDVSSVWKMDLGLKWTFANDKAELKIQGNDLFNTYVPDGKIDYKGQKLNMDMQNINRNLSITFTYRFNGYKEKKHKEVDRSRFGH</sequence>
<evidence type="ECO:0000256" key="1">
    <source>
        <dbReference type="ARBA" id="ARBA00004442"/>
    </source>
</evidence>
<name>A0ABT0C0J2_9BACT</name>
<keyword evidence="2" id="KW-0472">Membrane</keyword>
<protein>
    <submittedName>
        <fullName evidence="5">TonB-dependent receptor family protein</fullName>
    </submittedName>
</protein>
<organism evidence="5 6">
    <name type="scientific">Parabacteroides faecalis</name>
    <dbReference type="NCBI Taxonomy" id="2924040"/>
    <lineage>
        <taxon>Bacteria</taxon>
        <taxon>Pseudomonadati</taxon>
        <taxon>Bacteroidota</taxon>
        <taxon>Bacteroidia</taxon>
        <taxon>Bacteroidales</taxon>
        <taxon>Tannerellaceae</taxon>
        <taxon>Parabacteroides</taxon>
    </lineage>
</organism>
<evidence type="ECO:0000313" key="5">
    <source>
        <dbReference type="EMBL" id="MCJ2380518.1"/>
    </source>
</evidence>
<feature type="domain" description="Outer membrane protein beta-barrel" evidence="4">
    <location>
        <begin position="367"/>
        <end position="745"/>
    </location>
</feature>
<dbReference type="EMBL" id="JAKZMM010000016">
    <property type="protein sequence ID" value="MCJ2380518.1"/>
    <property type="molecule type" value="Genomic_DNA"/>
</dbReference>
<gene>
    <name evidence="5" type="ORF">MUN53_07840</name>
</gene>
<dbReference type="Gene3D" id="2.40.170.20">
    <property type="entry name" value="TonB-dependent receptor, beta-barrel domain"/>
    <property type="match status" value="1"/>
</dbReference>
<dbReference type="SUPFAM" id="SSF49464">
    <property type="entry name" value="Carboxypeptidase regulatory domain-like"/>
    <property type="match status" value="1"/>
</dbReference>
<dbReference type="InterPro" id="IPR041700">
    <property type="entry name" value="OMP_b-brl_3"/>
</dbReference>
<dbReference type="RefSeq" id="WP_243324548.1">
    <property type="nucleotide sequence ID" value="NZ_JAKZMM010000016.1"/>
</dbReference>
<dbReference type="InterPro" id="IPR036942">
    <property type="entry name" value="Beta-barrel_TonB_sf"/>
</dbReference>
<evidence type="ECO:0000256" key="2">
    <source>
        <dbReference type="ARBA" id="ARBA00023136"/>
    </source>
</evidence>
<evidence type="ECO:0000256" key="3">
    <source>
        <dbReference type="ARBA" id="ARBA00023237"/>
    </source>
</evidence>
<proteinExistence type="predicted"/>
<dbReference type="SUPFAM" id="SSF56935">
    <property type="entry name" value="Porins"/>
    <property type="match status" value="1"/>
</dbReference>
<keyword evidence="6" id="KW-1185">Reference proteome</keyword>
<dbReference type="Proteomes" id="UP001165444">
    <property type="component" value="Unassembled WGS sequence"/>
</dbReference>
<comment type="subcellular location">
    <subcellularLocation>
        <location evidence="1">Cell outer membrane</location>
    </subcellularLocation>
</comment>
<accession>A0ABT0C0J2</accession>
<keyword evidence="5" id="KW-0675">Receptor</keyword>